<proteinExistence type="predicted"/>
<dbReference type="Proteomes" id="UP000283000">
    <property type="component" value="Chromosome"/>
</dbReference>
<evidence type="ECO:0000313" key="3">
    <source>
        <dbReference type="Proteomes" id="UP000234525"/>
    </source>
</evidence>
<dbReference type="EMBL" id="CP025330">
    <property type="protein sequence ID" value="AZT93953.1"/>
    <property type="molecule type" value="Genomic_DNA"/>
</dbReference>
<organism evidence="2 3">
    <name type="scientific">Brevibacterium aurantiacum</name>
    <dbReference type="NCBI Taxonomy" id="273384"/>
    <lineage>
        <taxon>Bacteria</taxon>
        <taxon>Bacillati</taxon>
        <taxon>Actinomycetota</taxon>
        <taxon>Actinomycetes</taxon>
        <taxon>Micrococcales</taxon>
        <taxon>Brevibacteriaceae</taxon>
        <taxon>Brevibacterium</taxon>
    </lineage>
</organism>
<dbReference type="EMBL" id="FXZB01000028">
    <property type="protein sequence ID" value="SMX96648.1"/>
    <property type="molecule type" value="Genomic_DNA"/>
</dbReference>
<reference evidence="1 4" key="4">
    <citation type="submission" date="2019-01" db="EMBL/GenBank/DDBJ databases">
        <title>Comparative genomic analysis of Brevibacterium aurantiacum sheds light on its evolution and its adaptation to smear-ripened cheeses.</title>
        <authorList>
            <person name="Moineau S."/>
        </authorList>
    </citation>
    <scope>NUCLEOTIDE SEQUENCE [LARGE SCALE GENOMIC DNA]</scope>
    <source>
        <strain evidence="1 4">SMQ-1417</strain>
    </source>
</reference>
<reference evidence="1 4" key="3">
    <citation type="submission" date="2017-12" db="EMBL/GenBank/DDBJ databases">
        <authorList>
            <person name="Levesque S."/>
        </authorList>
    </citation>
    <scope>NUCLEOTIDE SEQUENCE [LARGE SCALE GENOMIC DNA]</scope>
    <source>
        <strain evidence="1 4">SMQ-1417</strain>
    </source>
</reference>
<accession>A0A2H1KAR4</accession>
<reference evidence="2" key="1">
    <citation type="submission" date="2017-03" db="EMBL/GenBank/DDBJ databases">
        <authorList>
            <person name="Afonso C.L."/>
            <person name="Miller P.J."/>
            <person name="Scott M.A."/>
            <person name="Spackman E."/>
            <person name="Goraichik I."/>
            <person name="Dimitrov K.M."/>
            <person name="Suarez D.L."/>
            <person name="Swayne D.E."/>
        </authorList>
    </citation>
    <scope>NUCLEOTIDE SEQUENCE [LARGE SCALE GENOMIC DNA]</scope>
    <source>
        <strain evidence="2">ATCC 9175</strain>
    </source>
</reference>
<keyword evidence="3" id="KW-1185">Reference proteome</keyword>
<name>A0A2H1KAR4_BREAU</name>
<dbReference type="AlphaFoldDB" id="A0A2H1KAR4"/>
<dbReference type="Proteomes" id="UP000234525">
    <property type="component" value="Unassembled WGS sequence"/>
</dbReference>
<evidence type="ECO:0000313" key="2">
    <source>
        <dbReference type="EMBL" id="SMX96648.1"/>
    </source>
</evidence>
<evidence type="ECO:0000313" key="4">
    <source>
        <dbReference type="Proteomes" id="UP000283000"/>
    </source>
</evidence>
<sequence>MVNAFPPVLITDAEVTGCPSHIIDFLTGTSSVSHCRIKIFDVANEFAGLRRDIWQEYELVSRTRVAVAKR</sequence>
<gene>
    <name evidence="2" type="ORF">BAUR9175_03292</name>
    <name evidence="1" type="ORF">CXR23_13040</name>
</gene>
<protein>
    <submittedName>
        <fullName evidence="2">Uncharacterized protein</fullName>
    </submittedName>
</protein>
<evidence type="ECO:0000313" key="1">
    <source>
        <dbReference type="EMBL" id="AZT93953.1"/>
    </source>
</evidence>
<reference evidence="3" key="2">
    <citation type="submission" date="2017-03" db="EMBL/GenBank/DDBJ databases">
        <authorList>
            <person name="Monnet C."/>
        </authorList>
    </citation>
    <scope>NUCLEOTIDE SEQUENCE [LARGE SCALE GENOMIC DNA]</scope>
    <source>
        <strain evidence="3">ATCC 9175</strain>
    </source>
</reference>